<gene>
    <name evidence="7" type="ORF">PAI11_26230</name>
</gene>
<feature type="transmembrane region" description="Helical" evidence="6">
    <location>
        <begin position="132"/>
        <end position="150"/>
    </location>
</feature>
<feature type="transmembrane region" description="Helical" evidence="6">
    <location>
        <begin position="80"/>
        <end position="98"/>
    </location>
</feature>
<evidence type="ECO:0000256" key="3">
    <source>
        <dbReference type="ARBA" id="ARBA00022692"/>
    </source>
</evidence>
<feature type="transmembrane region" description="Helical" evidence="6">
    <location>
        <begin position="298"/>
        <end position="319"/>
    </location>
</feature>
<feature type="transmembrane region" description="Helical" evidence="6">
    <location>
        <begin position="220"/>
        <end position="239"/>
    </location>
</feature>
<dbReference type="GO" id="GO:0022857">
    <property type="term" value="F:transmembrane transporter activity"/>
    <property type="evidence" value="ECO:0007669"/>
    <property type="project" value="InterPro"/>
</dbReference>
<evidence type="ECO:0000313" key="8">
    <source>
        <dbReference type="Proteomes" id="UP000005143"/>
    </source>
</evidence>
<keyword evidence="4 6" id="KW-1133">Transmembrane helix</keyword>
<protein>
    <submittedName>
        <fullName evidence="7">Ribose ABC transport system permease protein RbsC (TC 3.A.1.2.1)</fullName>
    </submittedName>
</protein>
<dbReference type="PANTHER" id="PTHR32196:SF72">
    <property type="entry name" value="RIBOSE IMPORT PERMEASE PROTEIN RBSC"/>
    <property type="match status" value="1"/>
</dbReference>
<feature type="transmembrane region" description="Helical" evidence="6">
    <location>
        <begin position="274"/>
        <end position="292"/>
    </location>
</feature>
<feature type="transmembrane region" description="Helical" evidence="6">
    <location>
        <begin position="104"/>
        <end position="125"/>
    </location>
</feature>
<feature type="transmembrane region" description="Helical" evidence="6">
    <location>
        <begin position="52"/>
        <end position="73"/>
    </location>
</feature>
<dbReference type="RefSeq" id="WP_007575874.1">
    <property type="nucleotide sequence ID" value="NZ_AGUD01000216.1"/>
</dbReference>
<feature type="transmembrane region" description="Helical" evidence="6">
    <location>
        <begin position="170"/>
        <end position="189"/>
    </location>
</feature>
<dbReference type="Proteomes" id="UP000005143">
    <property type="component" value="Unassembled WGS sequence"/>
</dbReference>
<keyword evidence="5 6" id="KW-0472">Membrane</keyword>
<evidence type="ECO:0000313" key="7">
    <source>
        <dbReference type="EMBL" id="EHN10516.1"/>
    </source>
</evidence>
<comment type="subcellular location">
    <subcellularLocation>
        <location evidence="1">Cell membrane</location>
        <topology evidence="1">Multi-pass membrane protein</topology>
    </subcellularLocation>
</comment>
<evidence type="ECO:0000256" key="5">
    <source>
        <dbReference type="ARBA" id="ARBA00023136"/>
    </source>
</evidence>
<dbReference type="GO" id="GO:0005886">
    <property type="term" value="C:plasma membrane"/>
    <property type="evidence" value="ECO:0007669"/>
    <property type="project" value="UniProtKB-SubCell"/>
</dbReference>
<name>H0E721_9ACTN</name>
<evidence type="ECO:0000256" key="4">
    <source>
        <dbReference type="ARBA" id="ARBA00022989"/>
    </source>
</evidence>
<feature type="transmembrane region" description="Helical" evidence="6">
    <location>
        <begin position="251"/>
        <end position="267"/>
    </location>
</feature>
<proteinExistence type="predicted"/>
<keyword evidence="3 6" id="KW-0812">Transmembrane</keyword>
<evidence type="ECO:0000256" key="6">
    <source>
        <dbReference type="SAM" id="Phobius"/>
    </source>
</evidence>
<dbReference type="InterPro" id="IPR001851">
    <property type="entry name" value="ABC_transp_permease"/>
</dbReference>
<dbReference type="EMBL" id="AGUD01000216">
    <property type="protein sequence ID" value="EHN10516.1"/>
    <property type="molecule type" value="Genomic_DNA"/>
</dbReference>
<dbReference type="AlphaFoldDB" id="H0E721"/>
<dbReference type="PANTHER" id="PTHR32196">
    <property type="entry name" value="ABC TRANSPORTER PERMEASE PROTEIN YPHD-RELATED-RELATED"/>
    <property type="match status" value="1"/>
</dbReference>
<evidence type="ECO:0000256" key="1">
    <source>
        <dbReference type="ARBA" id="ARBA00004651"/>
    </source>
</evidence>
<sequence>MSTATVPVERRLRLPRPRIDWGIAVTTLLLATLVVVDLSLQPALADITQIGLLVQTALPLLFVAAAQTLAVLVRGIDLSVGGVFAVANTMTAVWVGAAGGNHQLLLLAVLVAGLAMGAINGVLIAGLGFQPFIATLGTWTAYGGVALMILPSDGGAVPLVLTSILNGTVAGIPASIVIVAVLLLAWRVLRTSRFGTQIYAVGDDEERARLNGTPVRRVRLLVYALAGLCAAVGGIMLAGATSTGSPTAGDPYILMSLSAVVIGGTSLRGGAGGVGLSVMAAFSLILISDIASAMNLDVWVSVAASALLLLVMVTARALVERRAEGRTP</sequence>
<keyword evidence="8" id="KW-1185">Reference proteome</keyword>
<evidence type="ECO:0000256" key="2">
    <source>
        <dbReference type="ARBA" id="ARBA00022475"/>
    </source>
</evidence>
<dbReference type="Pfam" id="PF02653">
    <property type="entry name" value="BPD_transp_2"/>
    <property type="match status" value="1"/>
</dbReference>
<feature type="transmembrane region" description="Helical" evidence="6">
    <location>
        <begin position="21"/>
        <end position="40"/>
    </location>
</feature>
<reference evidence="7 8" key="1">
    <citation type="journal article" date="2013" name="Biodegradation">
        <title>Quantitative proteomic analysis of ibuprofen-degrading Patulibacter sp. strain I11.</title>
        <authorList>
            <person name="Almeida B."/>
            <person name="Kjeldal H."/>
            <person name="Lolas I."/>
            <person name="Knudsen A.D."/>
            <person name="Carvalho G."/>
            <person name="Nielsen K.L."/>
            <person name="Barreto Crespo M.T."/>
            <person name="Stensballe A."/>
            <person name="Nielsen J.L."/>
        </authorList>
    </citation>
    <scope>NUCLEOTIDE SEQUENCE [LARGE SCALE GENOMIC DNA]</scope>
    <source>
        <strain evidence="7 8">I11</strain>
    </source>
</reference>
<accession>H0E721</accession>
<comment type="caution">
    <text evidence="7">The sequence shown here is derived from an EMBL/GenBank/DDBJ whole genome shotgun (WGS) entry which is preliminary data.</text>
</comment>
<dbReference type="CDD" id="cd06579">
    <property type="entry name" value="TM_PBP1_transp_AraH_like"/>
    <property type="match status" value="1"/>
</dbReference>
<organism evidence="7 8">
    <name type="scientific">Patulibacter medicamentivorans</name>
    <dbReference type="NCBI Taxonomy" id="1097667"/>
    <lineage>
        <taxon>Bacteria</taxon>
        <taxon>Bacillati</taxon>
        <taxon>Actinomycetota</taxon>
        <taxon>Thermoleophilia</taxon>
        <taxon>Solirubrobacterales</taxon>
        <taxon>Patulibacteraceae</taxon>
        <taxon>Patulibacter</taxon>
    </lineage>
</organism>
<keyword evidence="2" id="KW-1003">Cell membrane</keyword>